<evidence type="ECO:0000256" key="5">
    <source>
        <dbReference type="ARBA" id="ARBA00022801"/>
    </source>
</evidence>
<sequence length="536" mass="61866">MSSQHSLDAIKEKQIHEDELFALELQKQFEAEEREQANITQRSENYSLVSETSHRSEFSKSSKLVLDKPTSLFSLLEVRDAPFKENRERISLEQLLQGELKAMVQFNYLIDVDWFMSKLPPNNREVPVLFVHGMSGTNSHTLMDQVQKYKNLKIHLPQLPPYGTHHTKTMILFYEDNIRIVIHTANLIERDWRNKAQAAYVSPLLEKKSPNSKPTAFEQDFLEYLTAYGNVLKSTREKLSRYDFSPCKGTIIGSVPGRHTGNELHKWGHMRIRNMLSAVELNSQFQDSTLIFQFSSIGSLGKTPDWLTKELAESFSRHHTTGELNESKRRRKEKDDSRTGQVNTPEIQLIFPTVEEVRNSFEGYAAGGSIPYDLKNFQNQQHYLQRYMCHWKARGQNLDRAMPHIKTYARVTNDGEELAWCIVTSANLSKAAWGVLEKKTTANPQLHIRSFELGVVYFPASIEPDSEVRLTTKKHPGEEPATELATRKRSTDIHNYWCPLPYDLPPTPYSASDRPWVWNDTYLEPDLFGATWPMET</sequence>
<gene>
    <name evidence="10" type="ORF">K7432_008633</name>
</gene>
<dbReference type="PANTHER" id="PTHR12415:SF0">
    <property type="entry name" value="TYROSYL-DNA PHOSPHODIESTERASE 1"/>
    <property type="match status" value="1"/>
</dbReference>
<evidence type="ECO:0000256" key="7">
    <source>
        <dbReference type="ARBA" id="ARBA00023204"/>
    </source>
</evidence>
<keyword evidence="7" id="KW-0234">DNA repair</keyword>
<evidence type="ECO:0000313" key="10">
    <source>
        <dbReference type="EMBL" id="KAK9764124.1"/>
    </source>
</evidence>
<evidence type="ECO:0000256" key="3">
    <source>
        <dbReference type="ARBA" id="ARBA00022722"/>
    </source>
</evidence>
<evidence type="ECO:0000256" key="2">
    <source>
        <dbReference type="ARBA" id="ARBA00010205"/>
    </source>
</evidence>
<keyword evidence="8" id="KW-0539">Nucleus</keyword>
<keyword evidence="11" id="KW-1185">Reference proteome</keyword>
<dbReference type="EMBL" id="JASJQH010000488">
    <property type="protein sequence ID" value="KAK9764124.1"/>
    <property type="molecule type" value="Genomic_DNA"/>
</dbReference>
<evidence type="ECO:0008006" key="12">
    <source>
        <dbReference type="Google" id="ProtNLM"/>
    </source>
</evidence>
<dbReference type="Pfam" id="PF06087">
    <property type="entry name" value="Tyr-DNA_phospho"/>
    <property type="match status" value="1"/>
</dbReference>
<feature type="region of interest" description="Disordered" evidence="9">
    <location>
        <begin position="317"/>
        <end position="342"/>
    </location>
</feature>
<keyword evidence="5" id="KW-0378">Hydrolase</keyword>
<organism evidence="10 11">
    <name type="scientific">Basidiobolus ranarum</name>
    <dbReference type="NCBI Taxonomy" id="34480"/>
    <lineage>
        <taxon>Eukaryota</taxon>
        <taxon>Fungi</taxon>
        <taxon>Fungi incertae sedis</taxon>
        <taxon>Zoopagomycota</taxon>
        <taxon>Entomophthoromycotina</taxon>
        <taxon>Basidiobolomycetes</taxon>
        <taxon>Basidiobolales</taxon>
        <taxon>Basidiobolaceae</taxon>
        <taxon>Basidiobolus</taxon>
    </lineage>
</organism>
<name>A0ABR2WRL9_9FUNG</name>
<accession>A0ABR2WRL9</accession>
<evidence type="ECO:0000256" key="9">
    <source>
        <dbReference type="SAM" id="MobiDB-lite"/>
    </source>
</evidence>
<comment type="subcellular location">
    <subcellularLocation>
        <location evidence="1">Nucleus</location>
    </subcellularLocation>
</comment>
<dbReference type="Gene3D" id="3.30.870.10">
    <property type="entry name" value="Endonuclease Chain A"/>
    <property type="match status" value="2"/>
</dbReference>
<evidence type="ECO:0000256" key="4">
    <source>
        <dbReference type="ARBA" id="ARBA00022763"/>
    </source>
</evidence>
<keyword evidence="6" id="KW-0269">Exonuclease</keyword>
<reference evidence="10 11" key="1">
    <citation type="submission" date="2023-04" db="EMBL/GenBank/DDBJ databases">
        <title>Genome of Basidiobolus ranarum AG-B5.</title>
        <authorList>
            <person name="Stajich J.E."/>
            <person name="Carter-House D."/>
            <person name="Gryganskyi A."/>
        </authorList>
    </citation>
    <scope>NUCLEOTIDE SEQUENCE [LARGE SCALE GENOMIC DNA]</scope>
    <source>
        <strain evidence="10 11">AG-B5</strain>
    </source>
</reference>
<keyword evidence="4" id="KW-0227">DNA damage</keyword>
<dbReference type="InterPro" id="IPR010347">
    <property type="entry name" value="Tdp1"/>
</dbReference>
<proteinExistence type="inferred from homology"/>
<dbReference type="PANTHER" id="PTHR12415">
    <property type="entry name" value="TYROSYL-DNA PHOSPHODIESTERASE 1"/>
    <property type="match status" value="1"/>
</dbReference>
<evidence type="ECO:0000256" key="8">
    <source>
        <dbReference type="ARBA" id="ARBA00023242"/>
    </source>
</evidence>
<dbReference type="SUPFAM" id="SSF56024">
    <property type="entry name" value="Phospholipase D/nuclease"/>
    <property type="match status" value="2"/>
</dbReference>
<keyword evidence="3" id="KW-0540">Nuclease</keyword>
<dbReference type="Proteomes" id="UP001479436">
    <property type="component" value="Unassembled WGS sequence"/>
</dbReference>
<evidence type="ECO:0000256" key="1">
    <source>
        <dbReference type="ARBA" id="ARBA00004123"/>
    </source>
</evidence>
<evidence type="ECO:0000313" key="11">
    <source>
        <dbReference type="Proteomes" id="UP001479436"/>
    </source>
</evidence>
<evidence type="ECO:0000256" key="6">
    <source>
        <dbReference type="ARBA" id="ARBA00022839"/>
    </source>
</evidence>
<comment type="similarity">
    <text evidence="2">Belongs to the tyrosyl-DNA phosphodiesterase family.</text>
</comment>
<comment type="caution">
    <text evidence="10">The sequence shown here is derived from an EMBL/GenBank/DDBJ whole genome shotgun (WGS) entry which is preliminary data.</text>
</comment>
<protein>
    <recommendedName>
        <fullName evidence="12">Tyrosyl-DNA phosphodiesterase 1</fullName>
    </recommendedName>
</protein>